<keyword evidence="1" id="KW-0436">Ligase</keyword>
<dbReference type="GO" id="GO:0016874">
    <property type="term" value="F:ligase activity"/>
    <property type="evidence" value="ECO:0007669"/>
    <property type="project" value="UniProtKB-KW"/>
</dbReference>
<dbReference type="Gene3D" id="3.30.470.20">
    <property type="entry name" value="ATP-grasp fold, B domain"/>
    <property type="match status" value="1"/>
</dbReference>
<dbReference type="SUPFAM" id="SSF56059">
    <property type="entry name" value="Glutathione synthetase ATP-binding domain-like"/>
    <property type="match status" value="1"/>
</dbReference>
<evidence type="ECO:0000313" key="1">
    <source>
        <dbReference type="EMBL" id="SMO63535.1"/>
    </source>
</evidence>
<organism evidence="1 2">
    <name type="scientific">Gracilimonas mengyeensis</name>
    <dbReference type="NCBI Taxonomy" id="1302730"/>
    <lineage>
        <taxon>Bacteria</taxon>
        <taxon>Pseudomonadati</taxon>
        <taxon>Balneolota</taxon>
        <taxon>Balneolia</taxon>
        <taxon>Balneolales</taxon>
        <taxon>Balneolaceae</taxon>
        <taxon>Gracilimonas</taxon>
    </lineage>
</organism>
<name>A0A521CVS4_9BACT</name>
<dbReference type="EMBL" id="FXTP01000006">
    <property type="protein sequence ID" value="SMO63535.1"/>
    <property type="molecule type" value="Genomic_DNA"/>
</dbReference>
<dbReference type="InterPro" id="IPR053191">
    <property type="entry name" value="DcsG_Biosynth_Enzyme"/>
</dbReference>
<reference evidence="1 2" key="1">
    <citation type="submission" date="2017-05" db="EMBL/GenBank/DDBJ databases">
        <authorList>
            <person name="Varghese N."/>
            <person name="Submissions S."/>
        </authorList>
    </citation>
    <scope>NUCLEOTIDE SEQUENCE [LARGE SCALE GENOMIC DNA]</scope>
    <source>
        <strain evidence="1 2">DSM 21985</strain>
    </source>
</reference>
<dbReference type="PANTHER" id="PTHR39217">
    <property type="match status" value="1"/>
</dbReference>
<gene>
    <name evidence="1" type="ORF">SAMN06265219_106142</name>
</gene>
<protein>
    <submittedName>
        <fullName evidence="1">Glutathione synthase/RimK-type ligase, ATP-grasp superfamily</fullName>
    </submittedName>
</protein>
<proteinExistence type="predicted"/>
<accession>A0A521CVS4</accession>
<dbReference type="OrthoDB" id="3373978at2"/>
<evidence type="ECO:0000313" key="2">
    <source>
        <dbReference type="Proteomes" id="UP000317557"/>
    </source>
</evidence>
<sequence>MPQFDIVILTESRYLAPKSPTEYQKNVLKEDMLVKDALEEKGLNVTRKDWADDGFDWNNTSTALFRTTWNYFDRFQEFSTWLDQTSTATKFINSASLTRWNTDKHYLNDLARNGIPIVPTRFISRGSGLTINELHEITGWKETVVKPTIGGGGRYTYHITPKNLEAISEKMDQLMKQEDFMLQPFQRNVPGQGEWSYMFFGERFSHAVLKKARPGDFRVQDDFGGTVHPHQPNQTEIDFALAAVKACPETPVYSRVDIVMDNNGRPAVSELELVEPELWFRLEPQAAELLADEIVGRYF</sequence>
<dbReference type="PANTHER" id="PTHR39217:SF1">
    <property type="entry name" value="GLUTATHIONE SYNTHETASE"/>
    <property type="match status" value="1"/>
</dbReference>
<dbReference type="RefSeq" id="WP_142454168.1">
    <property type="nucleotide sequence ID" value="NZ_FXTP01000006.1"/>
</dbReference>
<dbReference type="AlphaFoldDB" id="A0A521CVS4"/>
<dbReference type="Proteomes" id="UP000317557">
    <property type="component" value="Unassembled WGS sequence"/>
</dbReference>
<keyword evidence="2" id="KW-1185">Reference proteome</keyword>